<dbReference type="EMBL" id="CP059267">
    <property type="protein sequence ID" value="QLQ77843.1"/>
    <property type="molecule type" value="Genomic_DNA"/>
</dbReference>
<sequence>MDNSCFERLCEQEQALHENYRHLSSAFKVLHELTDLGKDESAQMDSLRSLSHEYSSLVESSVDLRFAKYQARESQVAALQRTRRNSNYARLQNVKSLPEFITLLETISRNYLTYVNLLERLSVDLVKEIEIADPSVTEFVVDKWNPPKGLQPILENLADCNTDPEIATARLDGYLDQIKMERAKYTIENRHSLQGILRDLNKEVNDWRKEWDSIENWMFGDSEHSMKKMLQNIDSLKSKLQLQERLENGTDNQVS</sequence>
<dbReference type="GO" id="GO:0006406">
    <property type="term" value="P:mRNA export from nucleus"/>
    <property type="evidence" value="ECO:0007669"/>
    <property type="project" value="InterPro"/>
</dbReference>
<dbReference type="InterPro" id="IPR018557">
    <property type="entry name" value="THO_cplx_su_Thp2"/>
</dbReference>
<reference evidence="2 3" key="1">
    <citation type="submission" date="2020-06" db="EMBL/GenBank/DDBJ databases">
        <title>The yeast mating-type switching endonuclease HO is a domesticated member of an unorthodox homing genetic element family.</title>
        <authorList>
            <person name="Coughlan A.Y."/>
            <person name="Lombardi L."/>
            <person name="Braun-Galleani S."/>
            <person name="Martos A.R."/>
            <person name="Galeote V."/>
            <person name="Bigey F."/>
            <person name="Dequin S."/>
            <person name="Byrne K.P."/>
            <person name="Wolfe K.H."/>
        </authorList>
    </citation>
    <scope>NUCLEOTIDE SEQUENCE [LARGE SCALE GENOMIC DNA]</scope>
    <source>
        <strain evidence="2 3">CBS2947</strain>
    </source>
</reference>
<dbReference type="GO" id="GO:0000446">
    <property type="term" value="C:nucleoplasmic THO complex"/>
    <property type="evidence" value="ECO:0007669"/>
    <property type="project" value="InterPro"/>
</dbReference>
<dbReference type="Proteomes" id="UP000510647">
    <property type="component" value="Chromosome 1"/>
</dbReference>
<protein>
    <submittedName>
        <fullName evidence="2">Uncharacterized protein</fullName>
    </submittedName>
</protein>
<evidence type="ECO:0000313" key="2">
    <source>
        <dbReference type="EMBL" id="QLQ77843.1"/>
    </source>
</evidence>
<keyword evidence="3" id="KW-1185">Reference proteome</keyword>
<keyword evidence="1" id="KW-0175">Coiled coil</keyword>
<gene>
    <name evidence="2" type="ORF">HG537_0A00900</name>
</gene>
<dbReference type="AlphaFoldDB" id="A0A7H9HKJ4"/>
<accession>A0A7H9HKJ4</accession>
<organism evidence="2 3">
    <name type="scientific">Torulaspora globosa</name>
    <dbReference type="NCBI Taxonomy" id="48254"/>
    <lineage>
        <taxon>Eukaryota</taxon>
        <taxon>Fungi</taxon>
        <taxon>Dikarya</taxon>
        <taxon>Ascomycota</taxon>
        <taxon>Saccharomycotina</taxon>
        <taxon>Saccharomycetes</taxon>
        <taxon>Saccharomycetales</taxon>
        <taxon>Saccharomycetaceae</taxon>
        <taxon>Torulaspora</taxon>
    </lineage>
</organism>
<proteinExistence type="predicted"/>
<evidence type="ECO:0000256" key="1">
    <source>
        <dbReference type="SAM" id="Coils"/>
    </source>
</evidence>
<dbReference type="GO" id="GO:0006368">
    <property type="term" value="P:transcription elongation by RNA polymerase II"/>
    <property type="evidence" value="ECO:0007669"/>
    <property type="project" value="InterPro"/>
</dbReference>
<name>A0A7H9HKJ4_9SACH</name>
<dbReference type="Pfam" id="PF09432">
    <property type="entry name" value="THP2"/>
    <property type="match status" value="1"/>
</dbReference>
<feature type="coiled-coil region" evidence="1">
    <location>
        <begin position="190"/>
        <end position="246"/>
    </location>
</feature>
<evidence type="ECO:0000313" key="3">
    <source>
        <dbReference type="Proteomes" id="UP000510647"/>
    </source>
</evidence>
<dbReference type="OrthoDB" id="4035012at2759"/>